<name>A3TU68_PSEBH</name>
<keyword evidence="1" id="KW-0378">Hydrolase</keyword>
<dbReference type="PANTHER" id="PTHR10272:SF0">
    <property type="entry name" value="PLATELET-ACTIVATING FACTOR ACETYLHYDROLASE"/>
    <property type="match status" value="1"/>
</dbReference>
<dbReference type="eggNOG" id="COG4188">
    <property type="taxonomic scope" value="Bacteria"/>
</dbReference>
<gene>
    <name evidence="4" type="ORF">OB2597_07915</name>
</gene>
<accession>A3TU68</accession>
<dbReference type="Gene3D" id="3.40.50.1820">
    <property type="entry name" value="alpha/beta hydrolase"/>
    <property type="match status" value="1"/>
</dbReference>
<dbReference type="GO" id="GO:0003847">
    <property type="term" value="F:1-alkyl-2-acetylglycerophosphocholine esterase activity"/>
    <property type="evidence" value="ECO:0007669"/>
    <property type="project" value="TreeGrafter"/>
</dbReference>
<sequence>MLLIASLAMGATGAGAQNRIDGQRPYAPELSAYGDMAVGVRTLDLVNEDQLDVLGVDPGADKPETMPTYDRELTVEVWYPAADGAEGDTTIRTYLRDGQTEIDLAGRAMRDADPAEGTYPLVLISHGWPGNRYLMSHLGENLASKGYVVASIDHNESTYRTFQVSDNYFATFGSTLVNRPRDQLFVLDRIATMSDEDGSFLNGLVDASTTGLIGYSMGGYGALVTAGGGVSEDAVKLPFGAAHDMLAVHQAGSETHEALPDPRIQTIVAFGPWGRNWNMWDAEGLSGVDVPALFIAGSMDEVSGYENGVRQIWKETTGVDRALLTFENAGHNAGAPMPVPAEALEPGVSGSDHYLDPVWDTTRMNNISQHFITAWLDWQLKGEADKESYLDLVPAANDGVWAANEDGSFKPEHTYWKGFDEGWGRGLRLEWMEAGE</sequence>
<dbReference type="AlphaFoldDB" id="A3TU68"/>
<evidence type="ECO:0000256" key="3">
    <source>
        <dbReference type="ARBA" id="ARBA00023098"/>
    </source>
</evidence>
<dbReference type="GO" id="GO:0016042">
    <property type="term" value="P:lipid catabolic process"/>
    <property type="evidence" value="ECO:0007669"/>
    <property type="project" value="UniProtKB-KW"/>
</dbReference>
<organism evidence="4 5">
    <name type="scientific">Pseudooceanicola batsensis (strain ATCC BAA-863 / DSM 15984 / KCTC 12145 / HTCC2597)</name>
    <name type="common">Oceanicola batsensis</name>
    <dbReference type="NCBI Taxonomy" id="252305"/>
    <lineage>
        <taxon>Bacteria</taxon>
        <taxon>Pseudomonadati</taxon>
        <taxon>Pseudomonadota</taxon>
        <taxon>Alphaproteobacteria</taxon>
        <taxon>Rhodobacterales</taxon>
        <taxon>Paracoccaceae</taxon>
        <taxon>Pseudooceanicola</taxon>
    </lineage>
</organism>
<reference evidence="4 5" key="1">
    <citation type="journal article" date="2010" name="J. Bacteriol.">
        <title>Genome sequences of Oceanicola granulosus HTCC2516(T) and Oceanicola batsensis HTCC2597(TDelta).</title>
        <authorList>
            <person name="Thrash J.C."/>
            <person name="Cho J.C."/>
            <person name="Vergin K.L."/>
            <person name="Giovannoni S.J."/>
        </authorList>
    </citation>
    <scope>NUCLEOTIDE SEQUENCE [LARGE SCALE GENOMIC DNA]</scope>
    <source>
        <strain evidence="5">ATCC BAA-863 / DSM 15984 / KCTC 12145 / HTCC2597</strain>
    </source>
</reference>
<dbReference type="SUPFAM" id="SSF53474">
    <property type="entry name" value="alpha/beta-Hydrolases"/>
    <property type="match status" value="1"/>
</dbReference>
<keyword evidence="2" id="KW-0442">Lipid degradation</keyword>
<protein>
    <recommendedName>
        <fullName evidence="6">Dienelactone hydrolase</fullName>
    </recommendedName>
</protein>
<dbReference type="STRING" id="252305.OB2597_07915"/>
<evidence type="ECO:0000256" key="2">
    <source>
        <dbReference type="ARBA" id="ARBA00022963"/>
    </source>
</evidence>
<evidence type="ECO:0000313" key="5">
    <source>
        <dbReference type="Proteomes" id="UP000004318"/>
    </source>
</evidence>
<dbReference type="HOGENOM" id="CLU_627961_0_0_5"/>
<dbReference type="PANTHER" id="PTHR10272">
    <property type="entry name" value="PLATELET-ACTIVATING FACTOR ACETYLHYDROLASE"/>
    <property type="match status" value="1"/>
</dbReference>
<dbReference type="InterPro" id="IPR029058">
    <property type="entry name" value="AB_hydrolase_fold"/>
</dbReference>
<proteinExistence type="predicted"/>
<comment type="caution">
    <text evidence="4">The sequence shown here is derived from an EMBL/GenBank/DDBJ whole genome shotgun (WGS) entry which is preliminary data.</text>
</comment>
<evidence type="ECO:0008006" key="6">
    <source>
        <dbReference type="Google" id="ProtNLM"/>
    </source>
</evidence>
<dbReference type="Proteomes" id="UP000004318">
    <property type="component" value="Unassembled WGS sequence"/>
</dbReference>
<dbReference type="EMBL" id="AAMO01000001">
    <property type="protein sequence ID" value="EAQ05195.1"/>
    <property type="molecule type" value="Genomic_DNA"/>
</dbReference>
<evidence type="ECO:0000256" key="1">
    <source>
        <dbReference type="ARBA" id="ARBA00022801"/>
    </source>
</evidence>
<keyword evidence="3" id="KW-0443">Lipid metabolism</keyword>
<evidence type="ECO:0000313" key="4">
    <source>
        <dbReference type="EMBL" id="EAQ05195.1"/>
    </source>
</evidence>
<keyword evidence="5" id="KW-1185">Reference proteome</keyword>
<dbReference type="Pfam" id="PF03403">
    <property type="entry name" value="PAF-AH_p_II"/>
    <property type="match status" value="1"/>
</dbReference>